<evidence type="ECO:0000256" key="1">
    <source>
        <dbReference type="SAM" id="MobiDB-lite"/>
    </source>
</evidence>
<dbReference type="EMBL" id="CAKOGL010000010">
    <property type="protein sequence ID" value="CAH2091053.1"/>
    <property type="molecule type" value="Genomic_DNA"/>
</dbReference>
<proteinExistence type="predicted"/>
<protein>
    <submittedName>
        <fullName evidence="2">Uncharacterized protein</fullName>
    </submittedName>
</protein>
<feature type="region of interest" description="Disordered" evidence="1">
    <location>
        <begin position="21"/>
        <end position="86"/>
    </location>
</feature>
<dbReference type="Proteomes" id="UP001153954">
    <property type="component" value="Unassembled WGS sequence"/>
</dbReference>
<feature type="compositionally biased region" description="Low complexity" evidence="1">
    <location>
        <begin position="72"/>
        <end position="86"/>
    </location>
</feature>
<organism evidence="2 3">
    <name type="scientific">Euphydryas editha</name>
    <name type="common">Edith's checkerspot</name>
    <dbReference type="NCBI Taxonomy" id="104508"/>
    <lineage>
        <taxon>Eukaryota</taxon>
        <taxon>Metazoa</taxon>
        <taxon>Ecdysozoa</taxon>
        <taxon>Arthropoda</taxon>
        <taxon>Hexapoda</taxon>
        <taxon>Insecta</taxon>
        <taxon>Pterygota</taxon>
        <taxon>Neoptera</taxon>
        <taxon>Endopterygota</taxon>
        <taxon>Lepidoptera</taxon>
        <taxon>Glossata</taxon>
        <taxon>Ditrysia</taxon>
        <taxon>Papilionoidea</taxon>
        <taxon>Nymphalidae</taxon>
        <taxon>Nymphalinae</taxon>
        <taxon>Euphydryas</taxon>
    </lineage>
</organism>
<gene>
    <name evidence="2" type="ORF">EEDITHA_LOCUS6950</name>
</gene>
<name>A0AAU9TZ21_EUPED</name>
<feature type="compositionally biased region" description="Basic residues" evidence="1">
    <location>
        <begin position="27"/>
        <end position="40"/>
    </location>
</feature>
<accession>A0AAU9TZ21</accession>
<feature type="compositionally biased region" description="Basic and acidic residues" evidence="1">
    <location>
        <begin position="52"/>
        <end position="63"/>
    </location>
</feature>
<reference evidence="2" key="1">
    <citation type="submission" date="2022-03" db="EMBL/GenBank/DDBJ databases">
        <authorList>
            <person name="Tunstrom K."/>
        </authorList>
    </citation>
    <scope>NUCLEOTIDE SEQUENCE</scope>
</reference>
<evidence type="ECO:0000313" key="2">
    <source>
        <dbReference type="EMBL" id="CAH2091053.1"/>
    </source>
</evidence>
<comment type="caution">
    <text evidence="2">The sequence shown here is derived from an EMBL/GenBank/DDBJ whole genome shotgun (WGS) entry which is preliminary data.</text>
</comment>
<sequence>MLGRRRSVGWSQLVRYLRAATAGGPRGWRRRGKERVKRRAAGAGADPPPPRAFHEVDARRGPAETDPGPRALTLPLTPLSSFPQFY</sequence>
<evidence type="ECO:0000313" key="3">
    <source>
        <dbReference type="Proteomes" id="UP001153954"/>
    </source>
</evidence>
<keyword evidence="3" id="KW-1185">Reference proteome</keyword>
<dbReference type="AlphaFoldDB" id="A0AAU9TZ21"/>